<gene>
    <name evidence="1" type="ORF">KI387_033696</name>
</gene>
<name>A0AA38C3E2_TAXCH</name>
<protein>
    <submittedName>
        <fullName evidence="1">Uncharacterized protein</fullName>
    </submittedName>
</protein>
<sequence length="58" mass="6670">RCTSWISSGTLELCDSGLGETFEVATSLEAEFMWETAKRRDRVRLGFRGRNREEVTQT</sequence>
<evidence type="ECO:0000313" key="2">
    <source>
        <dbReference type="Proteomes" id="UP000824469"/>
    </source>
</evidence>
<dbReference type="EMBL" id="JAHRHJ020003813">
    <property type="protein sequence ID" value="KAH9289579.1"/>
    <property type="molecule type" value="Genomic_DNA"/>
</dbReference>
<proteinExistence type="predicted"/>
<feature type="non-terminal residue" evidence="1">
    <location>
        <position position="1"/>
    </location>
</feature>
<reference evidence="1 2" key="1">
    <citation type="journal article" date="2021" name="Nat. Plants">
        <title>The Taxus genome provides insights into paclitaxel biosynthesis.</title>
        <authorList>
            <person name="Xiong X."/>
            <person name="Gou J."/>
            <person name="Liao Q."/>
            <person name="Li Y."/>
            <person name="Zhou Q."/>
            <person name="Bi G."/>
            <person name="Li C."/>
            <person name="Du R."/>
            <person name="Wang X."/>
            <person name="Sun T."/>
            <person name="Guo L."/>
            <person name="Liang H."/>
            <person name="Lu P."/>
            <person name="Wu Y."/>
            <person name="Zhang Z."/>
            <person name="Ro D.K."/>
            <person name="Shang Y."/>
            <person name="Huang S."/>
            <person name="Yan J."/>
        </authorList>
    </citation>
    <scope>NUCLEOTIDE SEQUENCE [LARGE SCALE GENOMIC DNA]</scope>
    <source>
        <strain evidence="1">Ta-2019</strain>
    </source>
</reference>
<comment type="caution">
    <text evidence="1">The sequence shown here is derived from an EMBL/GenBank/DDBJ whole genome shotgun (WGS) entry which is preliminary data.</text>
</comment>
<accession>A0AA38C3E2</accession>
<evidence type="ECO:0000313" key="1">
    <source>
        <dbReference type="EMBL" id="KAH9289579.1"/>
    </source>
</evidence>
<feature type="non-terminal residue" evidence="1">
    <location>
        <position position="58"/>
    </location>
</feature>
<dbReference type="AlphaFoldDB" id="A0AA38C3E2"/>
<dbReference type="Proteomes" id="UP000824469">
    <property type="component" value="Unassembled WGS sequence"/>
</dbReference>
<organism evidence="1 2">
    <name type="scientific">Taxus chinensis</name>
    <name type="common">Chinese yew</name>
    <name type="synonym">Taxus wallichiana var. chinensis</name>
    <dbReference type="NCBI Taxonomy" id="29808"/>
    <lineage>
        <taxon>Eukaryota</taxon>
        <taxon>Viridiplantae</taxon>
        <taxon>Streptophyta</taxon>
        <taxon>Embryophyta</taxon>
        <taxon>Tracheophyta</taxon>
        <taxon>Spermatophyta</taxon>
        <taxon>Pinopsida</taxon>
        <taxon>Pinidae</taxon>
        <taxon>Conifers II</taxon>
        <taxon>Cupressales</taxon>
        <taxon>Taxaceae</taxon>
        <taxon>Taxus</taxon>
    </lineage>
</organism>
<keyword evidence="2" id="KW-1185">Reference proteome</keyword>